<evidence type="ECO:0000259" key="2">
    <source>
        <dbReference type="PROSITE" id="PS50943"/>
    </source>
</evidence>
<evidence type="ECO:0000313" key="4">
    <source>
        <dbReference type="Proteomes" id="UP000278609"/>
    </source>
</evidence>
<comment type="caution">
    <text evidence="3">The sequence shown here is derived from an EMBL/GenBank/DDBJ whole genome shotgun (WGS) entry which is preliminary data.</text>
</comment>
<dbReference type="PROSITE" id="PS50943">
    <property type="entry name" value="HTH_CROC1"/>
    <property type="match status" value="1"/>
</dbReference>
<evidence type="ECO:0000256" key="1">
    <source>
        <dbReference type="ARBA" id="ARBA00023125"/>
    </source>
</evidence>
<reference evidence="3 4" key="1">
    <citation type="submission" date="2018-11" db="EMBL/GenBank/DDBJ databases">
        <title>Genomes From Bacteria Associated with the Canine Oral Cavity: a Test Case for Automated Genome-Based Taxonomic Assignment.</title>
        <authorList>
            <person name="Coil D.A."/>
            <person name="Jospin G."/>
            <person name="Darling A.E."/>
            <person name="Wallis C."/>
            <person name="Davis I.J."/>
            <person name="Harris S."/>
            <person name="Eisen J.A."/>
            <person name="Holcombe L.J."/>
            <person name="O'Flynn C."/>
        </authorList>
    </citation>
    <scope>NUCLEOTIDE SEQUENCE [LARGE SCALE GENOMIC DNA]</scope>
    <source>
        <strain evidence="3 4">OH2617_COT-023</strain>
    </source>
</reference>
<dbReference type="AlphaFoldDB" id="A0A3P1XNY7"/>
<dbReference type="InterPro" id="IPR001387">
    <property type="entry name" value="Cro/C1-type_HTH"/>
</dbReference>
<evidence type="ECO:0000313" key="3">
    <source>
        <dbReference type="EMBL" id="RRD59607.1"/>
    </source>
</evidence>
<keyword evidence="1" id="KW-0238">DNA-binding</keyword>
<name>A0A3P1XNY7_TANFO</name>
<dbReference type="SUPFAM" id="SSF47413">
    <property type="entry name" value="lambda repressor-like DNA-binding domains"/>
    <property type="match status" value="1"/>
</dbReference>
<dbReference type="Gene3D" id="1.10.260.40">
    <property type="entry name" value="lambda repressor-like DNA-binding domains"/>
    <property type="match status" value="1"/>
</dbReference>
<dbReference type="Proteomes" id="UP000278609">
    <property type="component" value="Unassembled WGS sequence"/>
</dbReference>
<dbReference type="InterPro" id="IPR010982">
    <property type="entry name" value="Lambda_DNA-bd_dom_sf"/>
</dbReference>
<dbReference type="RefSeq" id="WP_124751992.1">
    <property type="nucleotide sequence ID" value="NZ_RQYS01000039.1"/>
</dbReference>
<dbReference type="GO" id="GO:0003677">
    <property type="term" value="F:DNA binding"/>
    <property type="evidence" value="ECO:0007669"/>
    <property type="project" value="UniProtKB-KW"/>
</dbReference>
<protein>
    <submittedName>
        <fullName evidence="3">XRE family transcriptional regulator</fullName>
    </submittedName>
</protein>
<dbReference type="OrthoDB" id="1122522at2"/>
<dbReference type="PANTHER" id="PTHR46558:SF4">
    <property type="entry name" value="DNA-BIDING PHAGE PROTEIN"/>
    <property type="match status" value="1"/>
</dbReference>
<gene>
    <name evidence="3" type="ORF">EII40_09320</name>
</gene>
<dbReference type="SMART" id="SM00530">
    <property type="entry name" value="HTH_XRE"/>
    <property type="match status" value="1"/>
</dbReference>
<accession>A0A3P1XNY7</accession>
<dbReference type="CDD" id="cd00093">
    <property type="entry name" value="HTH_XRE"/>
    <property type="match status" value="1"/>
</dbReference>
<dbReference type="Pfam" id="PF01381">
    <property type="entry name" value="HTH_3"/>
    <property type="match status" value="1"/>
</dbReference>
<dbReference type="PANTHER" id="PTHR46558">
    <property type="entry name" value="TRACRIPTIONAL REGULATORY PROTEIN-RELATED-RELATED"/>
    <property type="match status" value="1"/>
</dbReference>
<organism evidence="3 4">
    <name type="scientific">Tannerella forsythia</name>
    <name type="common">Bacteroides forsythus</name>
    <dbReference type="NCBI Taxonomy" id="28112"/>
    <lineage>
        <taxon>Bacteria</taxon>
        <taxon>Pseudomonadati</taxon>
        <taxon>Bacteroidota</taxon>
        <taxon>Bacteroidia</taxon>
        <taxon>Bacteroidales</taxon>
        <taxon>Tannerellaceae</taxon>
        <taxon>Tannerella</taxon>
    </lineage>
</organism>
<dbReference type="EMBL" id="RQYS01000039">
    <property type="protein sequence ID" value="RRD59607.1"/>
    <property type="molecule type" value="Genomic_DNA"/>
</dbReference>
<proteinExistence type="predicted"/>
<feature type="domain" description="HTH cro/C1-type" evidence="2">
    <location>
        <begin position="10"/>
        <end position="64"/>
    </location>
</feature>
<sequence>MNLVKLGNNIAAARRASGQTQEDVAFGLDISSTAYAKIERGETNVPFKRLIQIAEYLKVQVSDLVREENNKYSFENLYADIQQIKHEVHSIYELNNL</sequence>